<gene>
    <name evidence="2" type="ORF">DBRI1063_LOCUS6784</name>
</gene>
<proteinExistence type="predicted"/>
<dbReference type="EMBL" id="HBGN01010576">
    <property type="protein sequence ID" value="CAD9321976.1"/>
    <property type="molecule type" value="Transcribed_RNA"/>
</dbReference>
<feature type="transmembrane region" description="Helical" evidence="1">
    <location>
        <begin position="34"/>
        <end position="53"/>
    </location>
</feature>
<evidence type="ECO:0000313" key="2">
    <source>
        <dbReference type="EMBL" id="CAD9321976.1"/>
    </source>
</evidence>
<accession>A0A7S1YWU4</accession>
<evidence type="ECO:0000256" key="1">
    <source>
        <dbReference type="SAM" id="Phobius"/>
    </source>
</evidence>
<keyword evidence="1" id="KW-0472">Membrane</keyword>
<reference evidence="2" key="1">
    <citation type="submission" date="2021-01" db="EMBL/GenBank/DDBJ databases">
        <authorList>
            <person name="Corre E."/>
            <person name="Pelletier E."/>
            <person name="Niang G."/>
            <person name="Scheremetjew M."/>
            <person name="Finn R."/>
            <person name="Kale V."/>
            <person name="Holt S."/>
            <person name="Cochrane G."/>
            <person name="Meng A."/>
            <person name="Brown T."/>
            <person name="Cohen L."/>
        </authorList>
    </citation>
    <scope>NUCLEOTIDE SEQUENCE</scope>
    <source>
        <strain evidence="2">Pop2</strain>
    </source>
</reference>
<keyword evidence="1" id="KW-0812">Transmembrane</keyword>
<name>A0A7S1YWU4_9STRA</name>
<protein>
    <submittedName>
        <fullName evidence="2">Uncharacterized protein</fullName>
    </submittedName>
</protein>
<dbReference type="AlphaFoldDB" id="A0A7S1YWU4"/>
<sequence length="99" mass="11356">MFILLFVFPSPWRVNRRTELVARANMVTTATNKVGTLLVAVLAVHYCCLLAPWDDRSTKLLKREVILGAAPFHGRGDQGWRRKRHGLITETSRKRTIKK</sequence>
<keyword evidence="1" id="KW-1133">Transmembrane helix</keyword>
<organism evidence="2">
    <name type="scientific">Ditylum brightwellii</name>
    <dbReference type="NCBI Taxonomy" id="49249"/>
    <lineage>
        <taxon>Eukaryota</taxon>
        <taxon>Sar</taxon>
        <taxon>Stramenopiles</taxon>
        <taxon>Ochrophyta</taxon>
        <taxon>Bacillariophyta</taxon>
        <taxon>Mediophyceae</taxon>
        <taxon>Lithodesmiophycidae</taxon>
        <taxon>Lithodesmiales</taxon>
        <taxon>Lithodesmiaceae</taxon>
        <taxon>Ditylum</taxon>
    </lineage>
</organism>